<organism evidence="2 3">
    <name type="scientific">Helicobacter anseris</name>
    <dbReference type="NCBI Taxonomy" id="375926"/>
    <lineage>
        <taxon>Bacteria</taxon>
        <taxon>Pseudomonadati</taxon>
        <taxon>Campylobacterota</taxon>
        <taxon>Epsilonproteobacteria</taxon>
        <taxon>Campylobacterales</taxon>
        <taxon>Helicobacteraceae</taxon>
        <taxon>Helicobacter</taxon>
    </lineage>
</organism>
<dbReference type="InterPro" id="IPR005122">
    <property type="entry name" value="Uracil-DNA_glycosylase-like"/>
</dbReference>
<dbReference type="Gene3D" id="3.40.470.10">
    <property type="entry name" value="Uracil-DNA glycosylase-like domain"/>
    <property type="match status" value="1"/>
</dbReference>
<dbReference type="RefSeq" id="WP_115578945.1">
    <property type="nucleotide sequence ID" value="NZ_NXLX01000007.1"/>
</dbReference>
<feature type="domain" description="Uracil-DNA glycosylase-like" evidence="1">
    <location>
        <begin position="19"/>
        <end position="171"/>
    </location>
</feature>
<reference evidence="2 3" key="1">
    <citation type="submission" date="2018-04" db="EMBL/GenBank/DDBJ databases">
        <title>Novel Campyloabacter and Helicobacter Species and Strains.</title>
        <authorList>
            <person name="Mannion A.J."/>
            <person name="Shen Z."/>
            <person name="Fox J.G."/>
        </authorList>
    </citation>
    <scope>NUCLEOTIDE SEQUENCE [LARGE SCALE GENOMIC DNA]</scope>
    <source>
        <strain evidence="2 3">MIT 04-9362</strain>
    </source>
</reference>
<evidence type="ECO:0000313" key="3">
    <source>
        <dbReference type="Proteomes" id="UP000256695"/>
    </source>
</evidence>
<dbReference type="Pfam" id="PF03167">
    <property type="entry name" value="UDG"/>
    <property type="match status" value="1"/>
</dbReference>
<dbReference type="SUPFAM" id="SSF52141">
    <property type="entry name" value="Uracil-DNA glycosylase-like"/>
    <property type="match status" value="1"/>
</dbReference>
<dbReference type="Proteomes" id="UP000256695">
    <property type="component" value="Unassembled WGS sequence"/>
</dbReference>
<accession>A0A3D8J9L0</accession>
<dbReference type="EMBL" id="NXLX01000007">
    <property type="protein sequence ID" value="RDU73980.1"/>
    <property type="molecule type" value="Genomic_DNA"/>
</dbReference>
<evidence type="ECO:0000313" key="2">
    <source>
        <dbReference type="EMBL" id="RDU73980.1"/>
    </source>
</evidence>
<protein>
    <recommendedName>
        <fullName evidence="1">Uracil-DNA glycosylase-like domain-containing protein</fullName>
    </recommendedName>
</protein>
<dbReference type="OrthoDB" id="9799921at2"/>
<dbReference type="AlphaFoldDB" id="A0A3D8J9L0"/>
<name>A0A3D8J9L0_9HELI</name>
<comment type="caution">
    <text evidence="2">The sequence shown here is derived from an EMBL/GenBank/DDBJ whole genome shotgun (WGS) entry which is preliminary data.</text>
</comment>
<dbReference type="InterPro" id="IPR036895">
    <property type="entry name" value="Uracil-DNA_glycosylase-like_sf"/>
</dbReference>
<gene>
    <name evidence="2" type="ORF">CQA57_04015</name>
</gene>
<proteinExistence type="predicted"/>
<keyword evidence="3" id="KW-1185">Reference proteome</keyword>
<evidence type="ECO:0000259" key="1">
    <source>
        <dbReference type="Pfam" id="PF03167"/>
    </source>
</evidence>
<sequence>MQIQHPFRHLKKKYLNSNFQYKILILGSFPSEKSKQEGFFYGNKRNTFWKILGEIFHQDLSQLSALEKEKWLDTKGIALYDIIESYEGKKWYCNDKELFNEGKNHQYCKDFLKCLLTKHPTIKIFGTSRKVESIFNKNFKKTTNSYIHYLPSPSPLNRVSSKEKRLAIWRDSLFGNIC</sequence>